<keyword evidence="13" id="KW-1185">Reference proteome</keyword>
<name>A0A1T2L4G7_9GAMM</name>
<dbReference type="Gene3D" id="1.10.287.950">
    <property type="entry name" value="Methyl-accepting chemotaxis protein"/>
    <property type="match status" value="1"/>
</dbReference>
<feature type="coiled-coil region" evidence="8">
    <location>
        <begin position="114"/>
        <end position="141"/>
    </location>
</feature>
<evidence type="ECO:0000256" key="3">
    <source>
        <dbReference type="ARBA" id="ARBA00022989"/>
    </source>
</evidence>
<evidence type="ECO:0000256" key="4">
    <source>
        <dbReference type="ARBA" id="ARBA00023136"/>
    </source>
</evidence>
<feature type="domain" description="Methyl-accepting transducer" evidence="10">
    <location>
        <begin position="138"/>
        <end position="374"/>
    </location>
</feature>
<dbReference type="CDD" id="cd06225">
    <property type="entry name" value="HAMP"/>
    <property type="match status" value="1"/>
</dbReference>
<proteinExistence type="inferred from homology"/>
<reference evidence="12 13" key="1">
    <citation type="submission" date="2016-11" db="EMBL/GenBank/DDBJ databases">
        <title>Mixed transmission modes and dynamic genome evolution in an obligate animal-bacterial symbiosis.</title>
        <authorList>
            <person name="Russell S.L."/>
            <person name="Corbett-Detig R.B."/>
            <person name="Cavanaugh C.M."/>
        </authorList>
    </citation>
    <scope>NUCLEOTIDE SEQUENCE [LARGE SCALE GENOMIC DNA]</scope>
    <source>
        <strain evidence="12">Sveles-Q1</strain>
    </source>
</reference>
<gene>
    <name evidence="12" type="ORF">BOW53_09445</name>
</gene>
<dbReference type="PROSITE" id="PS50111">
    <property type="entry name" value="CHEMOTAXIS_TRANSDUC_2"/>
    <property type="match status" value="1"/>
</dbReference>
<dbReference type="InterPro" id="IPR003660">
    <property type="entry name" value="HAMP_dom"/>
</dbReference>
<sequence length="410" mass="43428">MAQAYIDDGPAGGNKMMEKFDAVAANIGEMVDPFLEATQDRANALLLSEQESLKNAQLMLGLGAAVFLFLVGFAYFMMFKALSFLRLLIDNMKQVSSGDLTGDVNHWCSSDDELGALCNSVREMKEKLQELISNVTTASHEVNNSAHELSNFSAQTTDAIVRQQNEINLVATAVTEMSASAHEVANNASLAANSAQEADQQAGTGKQVVNQTVSSINTLAENVGQVAQVIQNLEHDSVEIGGILEVIRGIAEQTNLLALNAAIEAARAGEQGRGFAVVADEVRTLASRTQQSTQEIQGMIEKLQSGTRNAVVAMEQGQTQTAESVEHASSAGTTLASITGAISQINDMNTQIAAASNEQSTVAEDISRNINDISVVAEQTAAGAQKTAQESEHLSSLALQLEGIVAQFKV</sequence>
<keyword evidence="5 7" id="KW-0807">Transducer</keyword>
<dbReference type="PANTHER" id="PTHR32089">
    <property type="entry name" value="METHYL-ACCEPTING CHEMOTAXIS PROTEIN MCPB"/>
    <property type="match status" value="1"/>
</dbReference>
<evidence type="ECO:0000256" key="5">
    <source>
        <dbReference type="ARBA" id="ARBA00023224"/>
    </source>
</evidence>
<dbReference type="GO" id="GO:0006935">
    <property type="term" value="P:chemotaxis"/>
    <property type="evidence" value="ECO:0007669"/>
    <property type="project" value="UniProtKB-ARBA"/>
</dbReference>
<evidence type="ECO:0000259" key="10">
    <source>
        <dbReference type="PROSITE" id="PS50111"/>
    </source>
</evidence>
<dbReference type="GO" id="GO:0016020">
    <property type="term" value="C:membrane"/>
    <property type="evidence" value="ECO:0007669"/>
    <property type="project" value="UniProtKB-SubCell"/>
</dbReference>
<dbReference type="FunFam" id="1.10.287.950:FF:000001">
    <property type="entry name" value="Methyl-accepting chemotaxis sensory transducer"/>
    <property type="match status" value="1"/>
</dbReference>
<evidence type="ECO:0000313" key="12">
    <source>
        <dbReference type="EMBL" id="OOZ39989.1"/>
    </source>
</evidence>
<dbReference type="InterPro" id="IPR004089">
    <property type="entry name" value="MCPsignal_dom"/>
</dbReference>
<evidence type="ECO:0000256" key="7">
    <source>
        <dbReference type="PROSITE-ProRule" id="PRU00284"/>
    </source>
</evidence>
<dbReference type="CDD" id="cd11386">
    <property type="entry name" value="MCP_signal"/>
    <property type="match status" value="1"/>
</dbReference>
<evidence type="ECO:0000256" key="1">
    <source>
        <dbReference type="ARBA" id="ARBA00004141"/>
    </source>
</evidence>
<dbReference type="PANTHER" id="PTHR32089:SF119">
    <property type="entry name" value="METHYL-ACCEPTING CHEMOTAXIS PROTEIN CTPL"/>
    <property type="match status" value="1"/>
</dbReference>
<dbReference type="AlphaFoldDB" id="A0A1T2L4G7"/>
<dbReference type="GO" id="GO:0007165">
    <property type="term" value="P:signal transduction"/>
    <property type="evidence" value="ECO:0007669"/>
    <property type="project" value="UniProtKB-KW"/>
</dbReference>
<keyword evidence="8" id="KW-0175">Coiled coil</keyword>
<evidence type="ECO:0000256" key="9">
    <source>
        <dbReference type="SAM" id="Phobius"/>
    </source>
</evidence>
<accession>A0A1T2L4G7</accession>
<evidence type="ECO:0008006" key="14">
    <source>
        <dbReference type="Google" id="ProtNLM"/>
    </source>
</evidence>
<organism evidence="12 13">
    <name type="scientific">Solemya pervernicosa gill symbiont</name>
    <dbReference type="NCBI Taxonomy" id="642797"/>
    <lineage>
        <taxon>Bacteria</taxon>
        <taxon>Pseudomonadati</taxon>
        <taxon>Pseudomonadota</taxon>
        <taxon>Gammaproteobacteria</taxon>
        <taxon>sulfur-oxidizing symbionts</taxon>
    </lineage>
</organism>
<dbReference type="Pfam" id="PF00672">
    <property type="entry name" value="HAMP"/>
    <property type="match status" value="1"/>
</dbReference>
<dbReference type="RefSeq" id="WP_236725690.1">
    <property type="nucleotide sequence ID" value="NZ_MPRL01000036.1"/>
</dbReference>
<dbReference type="SMART" id="SM00283">
    <property type="entry name" value="MA"/>
    <property type="match status" value="1"/>
</dbReference>
<comment type="caution">
    <text evidence="12">The sequence shown here is derived from an EMBL/GenBank/DDBJ whole genome shotgun (WGS) entry which is preliminary data.</text>
</comment>
<evidence type="ECO:0000259" key="11">
    <source>
        <dbReference type="PROSITE" id="PS50885"/>
    </source>
</evidence>
<dbReference type="Proteomes" id="UP000191110">
    <property type="component" value="Unassembled WGS sequence"/>
</dbReference>
<protein>
    <recommendedName>
        <fullName evidence="14">Methyl-accepting chemotaxis protein</fullName>
    </recommendedName>
</protein>
<evidence type="ECO:0000256" key="8">
    <source>
        <dbReference type="SAM" id="Coils"/>
    </source>
</evidence>
<dbReference type="SUPFAM" id="SSF58104">
    <property type="entry name" value="Methyl-accepting chemotaxis protein (MCP) signaling domain"/>
    <property type="match status" value="1"/>
</dbReference>
<comment type="subcellular location">
    <subcellularLocation>
        <location evidence="1">Membrane</location>
        <topology evidence="1">Multi-pass membrane protein</topology>
    </subcellularLocation>
</comment>
<dbReference type="Pfam" id="PF00015">
    <property type="entry name" value="MCPsignal"/>
    <property type="match status" value="1"/>
</dbReference>
<evidence type="ECO:0000313" key="13">
    <source>
        <dbReference type="Proteomes" id="UP000191110"/>
    </source>
</evidence>
<feature type="domain" description="HAMP" evidence="11">
    <location>
        <begin position="85"/>
        <end position="133"/>
    </location>
</feature>
<feature type="transmembrane region" description="Helical" evidence="9">
    <location>
        <begin position="56"/>
        <end position="78"/>
    </location>
</feature>
<keyword evidence="2 9" id="KW-0812">Transmembrane</keyword>
<evidence type="ECO:0000256" key="6">
    <source>
        <dbReference type="ARBA" id="ARBA00029447"/>
    </source>
</evidence>
<keyword evidence="4 9" id="KW-0472">Membrane</keyword>
<keyword evidence="3 9" id="KW-1133">Transmembrane helix</keyword>
<dbReference type="EMBL" id="MPRL01000036">
    <property type="protein sequence ID" value="OOZ39989.1"/>
    <property type="molecule type" value="Genomic_DNA"/>
</dbReference>
<comment type="similarity">
    <text evidence="6">Belongs to the methyl-accepting chemotaxis (MCP) protein family.</text>
</comment>
<dbReference type="PROSITE" id="PS50885">
    <property type="entry name" value="HAMP"/>
    <property type="match status" value="1"/>
</dbReference>
<evidence type="ECO:0000256" key="2">
    <source>
        <dbReference type="ARBA" id="ARBA00022692"/>
    </source>
</evidence>